<dbReference type="GO" id="GO:0016887">
    <property type="term" value="F:ATP hydrolysis activity"/>
    <property type="evidence" value="ECO:0007669"/>
    <property type="project" value="InterPro"/>
</dbReference>
<dbReference type="EMBL" id="WJBH02000003">
    <property type="protein sequence ID" value="KAI9562373.1"/>
    <property type="molecule type" value="Genomic_DNA"/>
</dbReference>
<organism evidence="9 10">
    <name type="scientific">Daphnia sinensis</name>
    <dbReference type="NCBI Taxonomy" id="1820382"/>
    <lineage>
        <taxon>Eukaryota</taxon>
        <taxon>Metazoa</taxon>
        <taxon>Ecdysozoa</taxon>
        <taxon>Arthropoda</taxon>
        <taxon>Crustacea</taxon>
        <taxon>Branchiopoda</taxon>
        <taxon>Diplostraca</taxon>
        <taxon>Cladocera</taxon>
        <taxon>Anomopoda</taxon>
        <taxon>Daphniidae</taxon>
        <taxon>Daphnia</taxon>
        <taxon>Daphnia similis group</taxon>
    </lineage>
</organism>
<comment type="similarity">
    <text evidence="2">Belongs to the SNF2/RAD54 helicase family.</text>
</comment>
<gene>
    <name evidence="9" type="ORF">GHT06_013338</name>
</gene>
<evidence type="ECO:0000313" key="9">
    <source>
        <dbReference type="EMBL" id="KAI9562373.1"/>
    </source>
</evidence>
<comment type="subcellular location">
    <subcellularLocation>
        <location evidence="1">Nucleus</location>
    </subcellularLocation>
</comment>
<keyword evidence="3" id="KW-0547">Nucleotide-binding</keyword>
<accession>A0AAD5LHF9</accession>
<dbReference type="Proteomes" id="UP000820818">
    <property type="component" value="Linkage Group LG3"/>
</dbReference>
<dbReference type="GO" id="GO:0005634">
    <property type="term" value="C:nucleus"/>
    <property type="evidence" value="ECO:0007669"/>
    <property type="project" value="UniProtKB-SubCell"/>
</dbReference>
<evidence type="ECO:0000256" key="2">
    <source>
        <dbReference type="ARBA" id="ARBA00007025"/>
    </source>
</evidence>
<dbReference type="InterPro" id="IPR044574">
    <property type="entry name" value="ARIP4-like"/>
</dbReference>
<proteinExistence type="inferred from homology"/>
<sequence length="187" mass="21582">MVQFVKPGELGTKAEFGKRFVKALEKGQAVESTPKDVRIVQRFDKNVIAPYEYVVSVRMSELQIRLYIYYLENHTKRGCIQSSGNQGGNAGLFSDLQQLARVWTHRKALLLACNRPESRSSTQSALSKTSKLVKEKRKKKNDDDDDYLMRTEEPIFGKYLDSSEWYVSQKIDVLKKRQSHTSRKFVP</sequence>
<evidence type="ECO:0000256" key="6">
    <source>
        <dbReference type="ARBA" id="ARBA00023125"/>
    </source>
</evidence>
<evidence type="ECO:0000256" key="7">
    <source>
        <dbReference type="ARBA" id="ARBA00023242"/>
    </source>
</evidence>
<reference evidence="9 10" key="1">
    <citation type="submission" date="2022-05" db="EMBL/GenBank/DDBJ databases">
        <title>A multi-omics perspective on studying reproductive biology in Daphnia sinensis.</title>
        <authorList>
            <person name="Jia J."/>
        </authorList>
    </citation>
    <scope>NUCLEOTIDE SEQUENCE [LARGE SCALE GENOMIC DNA]</scope>
    <source>
        <strain evidence="9 10">WSL</strain>
    </source>
</reference>
<keyword evidence="10" id="KW-1185">Reference proteome</keyword>
<name>A0AAD5LHF9_9CRUS</name>
<dbReference type="Gene3D" id="3.40.50.300">
    <property type="entry name" value="P-loop containing nucleotide triphosphate hydrolases"/>
    <property type="match status" value="1"/>
</dbReference>
<keyword evidence="7" id="KW-0539">Nucleus</keyword>
<keyword evidence="4" id="KW-0378">Hydrolase</keyword>
<evidence type="ECO:0000313" key="10">
    <source>
        <dbReference type="Proteomes" id="UP000820818"/>
    </source>
</evidence>
<evidence type="ECO:0000256" key="5">
    <source>
        <dbReference type="ARBA" id="ARBA00022840"/>
    </source>
</evidence>
<dbReference type="PANTHER" id="PTHR45797">
    <property type="entry name" value="RAD54-LIKE"/>
    <property type="match status" value="1"/>
</dbReference>
<protein>
    <submittedName>
        <fullName evidence="9">Uncharacterized protein</fullName>
    </submittedName>
</protein>
<evidence type="ECO:0000256" key="3">
    <source>
        <dbReference type="ARBA" id="ARBA00022741"/>
    </source>
</evidence>
<dbReference type="GO" id="GO:0003677">
    <property type="term" value="F:DNA binding"/>
    <property type="evidence" value="ECO:0007669"/>
    <property type="project" value="UniProtKB-KW"/>
</dbReference>
<dbReference type="GO" id="GO:0005524">
    <property type="term" value="F:ATP binding"/>
    <property type="evidence" value="ECO:0007669"/>
    <property type="project" value="UniProtKB-KW"/>
</dbReference>
<dbReference type="PANTHER" id="PTHR45797:SF3">
    <property type="entry name" value="TRANSCRIPTIONAL REGULATOR ATRX HOMOLOG"/>
    <property type="match status" value="1"/>
</dbReference>
<dbReference type="GO" id="GO:0004386">
    <property type="term" value="F:helicase activity"/>
    <property type="evidence" value="ECO:0007669"/>
    <property type="project" value="UniProtKB-KW"/>
</dbReference>
<evidence type="ECO:0000256" key="1">
    <source>
        <dbReference type="ARBA" id="ARBA00004123"/>
    </source>
</evidence>
<dbReference type="AlphaFoldDB" id="A0AAD5LHF9"/>
<dbReference type="InterPro" id="IPR027417">
    <property type="entry name" value="P-loop_NTPase"/>
</dbReference>
<evidence type="ECO:0000256" key="4">
    <source>
        <dbReference type="ARBA" id="ARBA00022806"/>
    </source>
</evidence>
<keyword evidence="5" id="KW-0067">ATP-binding</keyword>
<comment type="caution">
    <text evidence="9">The sequence shown here is derived from an EMBL/GenBank/DDBJ whole genome shotgun (WGS) entry which is preliminary data.</text>
</comment>
<keyword evidence="6" id="KW-0238">DNA-binding</keyword>
<keyword evidence="4" id="KW-0347">Helicase</keyword>
<evidence type="ECO:0000256" key="8">
    <source>
        <dbReference type="SAM" id="MobiDB-lite"/>
    </source>
</evidence>
<feature type="region of interest" description="Disordered" evidence="8">
    <location>
        <begin position="121"/>
        <end position="147"/>
    </location>
</feature>